<gene>
    <name evidence="4" type="ORF">SAMN03080610_00665</name>
</gene>
<proteinExistence type="predicted"/>
<accession>A0A1G5MGH6</accession>
<keyword evidence="5" id="KW-1185">Reference proteome</keyword>
<dbReference type="InterPro" id="IPR056490">
    <property type="entry name" value="Rcc01698_C"/>
</dbReference>
<evidence type="ECO:0000259" key="2">
    <source>
        <dbReference type="Pfam" id="PF13550"/>
    </source>
</evidence>
<feature type="domain" description="Tip attachment protein J" evidence="2">
    <location>
        <begin position="787"/>
        <end position="948"/>
    </location>
</feature>
<dbReference type="InterPro" id="IPR025195">
    <property type="entry name" value="GTA_TIM_dom"/>
</dbReference>
<dbReference type="RefSeq" id="WP_092809475.1">
    <property type="nucleotide sequence ID" value="NZ_FMVW01000001.1"/>
</dbReference>
<dbReference type="InterPro" id="IPR017853">
    <property type="entry name" value="GH"/>
</dbReference>
<name>A0A1G5MGH6_AFIMA</name>
<dbReference type="Proteomes" id="UP000199347">
    <property type="component" value="Unassembled WGS sequence"/>
</dbReference>
<feature type="domain" description="Rcc01698-like C-terminal" evidence="3">
    <location>
        <begin position="1039"/>
        <end position="1138"/>
    </location>
</feature>
<evidence type="ECO:0000313" key="4">
    <source>
        <dbReference type="EMBL" id="SCZ24297.1"/>
    </source>
</evidence>
<protein>
    <submittedName>
        <fullName evidence="4">Putative phage tail protein</fullName>
    </submittedName>
</protein>
<dbReference type="CDD" id="cd19607">
    <property type="entry name" value="GTA_TIM-barrel-like"/>
    <property type="match status" value="1"/>
</dbReference>
<evidence type="ECO:0000259" key="3">
    <source>
        <dbReference type="Pfam" id="PF23666"/>
    </source>
</evidence>
<organism evidence="4 5">
    <name type="scientific">Afifella marina DSM 2698</name>
    <dbReference type="NCBI Taxonomy" id="1120955"/>
    <lineage>
        <taxon>Bacteria</taxon>
        <taxon>Pseudomonadati</taxon>
        <taxon>Pseudomonadota</taxon>
        <taxon>Alphaproteobacteria</taxon>
        <taxon>Hyphomicrobiales</taxon>
        <taxon>Afifellaceae</taxon>
        <taxon>Afifella</taxon>
    </lineage>
</organism>
<feature type="domain" description="GTA TIM-barrel-like" evidence="1">
    <location>
        <begin position="430"/>
        <end position="728"/>
    </location>
</feature>
<dbReference type="SUPFAM" id="SSF51445">
    <property type="entry name" value="(Trans)glycosidases"/>
    <property type="match status" value="1"/>
</dbReference>
<dbReference type="Gene3D" id="3.20.20.80">
    <property type="entry name" value="Glycosidases"/>
    <property type="match status" value="1"/>
</dbReference>
<dbReference type="InterPro" id="IPR032876">
    <property type="entry name" value="J_dom"/>
</dbReference>
<evidence type="ECO:0000259" key="1">
    <source>
        <dbReference type="Pfam" id="PF13547"/>
    </source>
</evidence>
<dbReference type="OrthoDB" id="8445115at2"/>
<dbReference type="STRING" id="1120955.SAMN03080610_00665"/>
<dbReference type="EMBL" id="FMVW01000001">
    <property type="protein sequence ID" value="SCZ24297.1"/>
    <property type="molecule type" value="Genomic_DNA"/>
</dbReference>
<dbReference type="Pfam" id="PF23666">
    <property type="entry name" value="Rcc01698_C"/>
    <property type="match status" value="1"/>
</dbReference>
<dbReference type="Pfam" id="PF13550">
    <property type="entry name" value="Phage-tail_3"/>
    <property type="match status" value="1"/>
</dbReference>
<sequence>MATLLLSAAGASLGGLFGGVGAIAGRALGALAGYAIDRSLFSTERKAEGARLSDLTVQSSTEGAPIPRVYGRVRLAGQVIWATDFEEVATTDTQRAGGKGGGSKVTTTTYSYFANFAVGLCEGEVAHIGRIWADGKPLDPSRVTLRIYKGSEDQLPDPLIAAHEIDPPAYRGTAYVVFERLALAEFGNRIPQLSFEILRPVGSIEKDIRAVCMIPGAGEFVYDTALRLSEGDPGTYATANTFARREEADFETSLDELVDLCPRLEWVTLVVAWFGNDLRAPDCLIQPMVDDAHKRISGGDWSVAGLSRGEAEVVSYIDGRAAYGGTPSDETVVRAIRELKVRGLKVALLPFVLMDVAAGNELPDPRSGGVGQPPYPWRGRITLSVAPGRAGSPDKSAAAAGEIAAFLGGASLGQFSAGAGGVSYSGPADWHYRRFILHNAHLAKAAGGVDAFLVGSEMVGLSQIRVQANRYPFVEALRVLRGECRQVLGPATKISYAADWSEYFGHQPADGSGDVFFHLDPFWAEADFVGIDVYWPLADWRDAPGHADEAEGRSIYRLDYLRKNLAAGEGFDWYYASDEDRKAQRRSRVTDGTAGKPWVFRFKDIESWWTNRHYDRPGGVEMATPTAWLPLSKPIWFTEFGCPAVDKGANQPNVFYDPKSSEGALPHFSAGERDDLIQRRTIEALLSAYDPSHADYAGMNRDGPNGPMVDPAHLTLWTWDARPYPWFPALEDVWGDAPNWRYGHWLNGRLGAMDLARLIEAVLSDHGFEAAEVVDVHGLVEGFVVGERSSARATLEPLLSAYGVDAADAGTTIRFRGRARPLDATLSETLLIDAADAPLTTRRRAQETELAAEVALRTLSPDNDYRMAAAHSRRLAGGSRRVLTLDLPIVARDAEAEALAEAMLADLWRGREEISFALPPSCSALDAGDAVRLTLEGRSDTFLVTRIADGETREVEARRVTLRRKAMLPATPTPPGIVTPPAYGPPLVHVMELPAPADGEKAHQPRLAAFAEPWPGTLAVYQGEAGGGFSFLSTIATRATCGRLVTPLRPGPLGRFDRANAPEVTLFGGALASLPEIDVLAGGNLAAVKADDGSWEVLQFAAAELIGTRRYRLTHLLRGQGGSEAAMAAGASAGNAFVLLNDAVAVLPMGLDAIGRDKRLRIGPIAESHAAASFVEIAVTPEGRGLRPASPVHLRARRDPATGDVALSWIRRTRFGGDSWALADVPLHETREAYRVEILDAGTVRREAETAAPNFAYAAAAQLADFGALPEVLTVRVAQLSETIGPGFAAEATLRL</sequence>
<dbReference type="Pfam" id="PF13547">
    <property type="entry name" value="GTA_TIM"/>
    <property type="match status" value="1"/>
</dbReference>
<reference evidence="4 5" key="1">
    <citation type="submission" date="2016-10" db="EMBL/GenBank/DDBJ databases">
        <authorList>
            <person name="de Groot N.N."/>
        </authorList>
    </citation>
    <scope>NUCLEOTIDE SEQUENCE [LARGE SCALE GENOMIC DNA]</scope>
    <source>
        <strain evidence="4 5">DSM 2698</strain>
    </source>
</reference>
<evidence type="ECO:0000313" key="5">
    <source>
        <dbReference type="Proteomes" id="UP000199347"/>
    </source>
</evidence>